<evidence type="ECO:0000313" key="2">
    <source>
        <dbReference type="Proteomes" id="UP000887013"/>
    </source>
</evidence>
<protein>
    <submittedName>
        <fullName evidence="1">Uncharacterized protein</fullName>
    </submittedName>
</protein>
<reference evidence="1" key="1">
    <citation type="submission" date="2020-08" db="EMBL/GenBank/DDBJ databases">
        <title>Multicomponent nature underlies the extraordinary mechanical properties of spider dragline silk.</title>
        <authorList>
            <person name="Kono N."/>
            <person name="Nakamura H."/>
            <person name="Mori M."/>
            <person name="Yoshida Y."/>
            <person name="Ohtoshi R."/>
            <person name="Malay A.D."/>
            <person name="Moran D.A.P."/>
            <person name="Tomita M."/>
            <person name="Numata K."/>
            <person name="Arakawa K."/>
        </authorList>
    </citation>
    <scope>NUCLEOTIDE SEQUENCE</scope>
</reference>
<dbReference type="AlphaFoldDB" id="A0A8X6NNT9"/>
<gene>
    <name evidence="1" type="ORF">NPIL_459491</name>
</gene>
<organism evidence="1 2">
    <name type="scientific">Nephila pilipes</name>
    <name type="common">Giant wood spider</name>
    <name type="synonym">Nephila maculata</name>
    <dbReference type="NCBI Taxonomy" id="299642"/>
    <lineage>
        <taxon>Eukaryota</taxon>
        <taxon>Metazoa</taxon>
        <taxon>Ecdysozoa</taxon>
        <taxon>Arthropoda</taxon>
        <taxon>Chelicerata</taxon>
        <taxon>Arachnida</taxon>
        <taxon>Araneae</taxon>
        <taxon>Araneomorphae</taxon>
        <taxon>Entelegynae</taxon>
        <taxon>Araneoidea</taxon>
        <taxon>Nephilidae</taxon>
        <taxon>Nephila</taxon>
    </lineage>
</organism>
<dbReference type="Proteomes" id="UP000887013">
    <property type="component" value="Unassembled WGS sequence"/>
</dbReference>
<comment type="caution">
    <text evidence="1">The sequence shown here is derived from an EMBL/GenBank/DDBJ whole genome shotgun (WGS) entry which is preliminary data.</text>
</comment>
<dbReference type="EMBL" id="BMAW01059906">
    <property type="protein sequence ID" value="GFT23510.1"/>
    <property type="molecule type" value="Genomic_DNA"/>
</dbReference>
<sequence>MGKTILTTYLTFCDRFSHERVMHSSPVGSGQTGLVRLIGRSEARLLRRKSDAVIFQFCRPPRRAMNGHGFLIKG</sequence>
<name>A0A8X6NNT9_NEPPI</name>
<proteinExistence type="predicted"/>
<evidence type="ECO:0000313" key="1">
    <source>
        <dbReference type="EMBL" id="GFT23510.1"/>
    </source>
</evidence>
<keyword evidence="2" id="KW-1185">Reference proteome</keyword>
<accession>A0A8X6NNT9</accession>